<protein>
    <recommendedName>
        <fullName evidence="1">Transposase IS200-like domain-containing protein</fullName>
    </recommendedName>
</protein>
<keyword evidence="3" id="KW-1185">Reference proteome</keyword>
<dbReference type="Gene3D" id="3.30.70.1290">
    <property type="entry name" value="Transposase IS200-like"/>
    <property type="match status" value="1"/>
</dbReference>
<organism evidence="2 3">
    <name type="scientific">Salinibacillus aidingensis</name>
    <dbReference type="NCBI Taxonomy" id="237684"/>
    <lineage>
        <taxon>Bacteria</taxon>
        <taxon>Bacillati</taxon>
        <taxon>Bacillota</taxon>
        <taxon>Bacilli</taxon>
        <taxon>Bacillales</taxon>
        <taxon>Bacillaceae</taxon>
        <taxon>Salinibacillus</taxon>
    </lineage>
</organism>
<dbReference type="EMBL" id="BAAADO010000002">
    <property type="protein sequence ID" value="GAA0484952.1"/>
    <property type="molecule type" value="Genomic_DNA"/>
</dbReference>
<dbReference type="NCBIfam" id="NF047646">
    <property type="entry name" value="REP_Tyr_transpos"/>
    <property type="match status" value="1"/>
</dbReference>
<feature type="domain" description="Transposase IS200-like" evidence="1">
    <location>
        <begin position="9"/>
        <end position="123"/>
    </location>
</feature>
<evidence type="ECO:0000259" key="1">
    <source>
        <dbReference type="SMART" id="SM01321"/>
    </source>
</evidence>
<proteinExistence type="predicted"/>
<dbReference type="PANTHER" id="PTHR34322:SF2">
    <property type="entry name" value="TRANSPOSASE IS200-LIKE DOMAIN-CONTAINING PROTEIN"/>
    <property type="match status" value="1"/>
</dbReference>
<dbReference type="SUPFAM" id="SSF143422">
    <property type="entry name" value="Transposase IS200-like"/>
    <property type="match status" value="1"/>
</dbReference>
<name>A0ABP3KQA3_9BACI</name>
<dbReference type="Pfam" id="PF01797">
    <property type="entry name" value="Y1_Tnp"/>
    <property type="match status" value="1"/>
</dbReference>
<dbReference type="InterPro" id="IPR002686">
    <property type="entry name" value="Transposase_17"/>
</dbReference>
<reference evidence="3" key="1">
    <citation type="journal article" date="2019" name="Int. J. Syst. Evol. Microbiol.">
        <title>The Global Catalogue of Microorganisms (GCM) 10K type strain sequencing project: providing services to taxonomists for standard genome sequencing and annotation.</title>
        <authorList>
            <consortium name="The Broad Institute Genomics Platform"/>
            <consortium name="The Broad Institute Genome Sequencing Center for Infectious Disease"/>
            <person name="Wu L."/>
            <person name="Ma J."/>
        </authorList>
    </citation>
    <scope>NUCLEOTIDE SEQUENCE [LARGE SCALE GENOMIC DNA]</scope>
    <source>
        <strain evidence="3">JCM 12389</strain>
    </source>
</reference>
<comment type="caution">
    <text evidence="2">The sequence shown here is derived from an EMBL/GenBank/DDBJ whole genome shotgun (WGS) entry which is preliminary data.</text>
</comment>
<dbReference type="Proteomes" id="UP001500880">
    <property type="component" value="Unassembled WGS sequence"/>
</dbReference>
<dbReference type="InterPro" id="IPR036515">
    <property type="entry name" value="Transposase_17_sf"/>
</dbReference>
<dbReference type="PANTHER" id="PTHR34322">
    <property type="entry name" value="TRANSPOSASE, Y1_TNP DOMAIN-CONTAINING"/>
    <property type="match status" value="1"/>
</dbReference>
<accession>A0ABP3KQA3</accession>
<evidence type="ECO:0000313" key="3">
    <source>
        <dbReference type="Proteomes" id="UP001500880"/>
    </source>
</evidence>
<evidence type="ECO:0000313" key="2">
    <source>
        <dbReference type="EMBL" id="GAA0484952.1"/>
    </source>
</evidence>
<dbReference type="RefSeq" id="WP_343837834.1">
    <property type="nucleotide sequence ID" value="NZ_BAAADO010000002.1"/>
</dbReference>
<gene>
    <name evidence="2" type="ORF">GCM10008986_07750</name>
</gene>
<sequence length="198" mass="23502">MPRKLRVWHPGENYHITARGNHKEKIFLDTRDYRKYLSYLTDAQKNYPYRLHAYCLMPNHVHLLMEMSEVPLSQVIKNIHTRYAMYFNFKYDKVGHLFQDRFKSKIVHSSDYLLKVSGYIHLNPSKAGLLTKAENYPWSSYYYYLNNPHPLSSPPLFLPDILTQKVLSYFPDKNGLDYHGFVNSHLNEDNGEELLIVE</sequence>
<dbReference type="SMART" id="SM01321">
    <property type="entry name" value="Y1_Tnp"/>
    <property type="match status" value="1"/>
</dbReference>